<dbReference type="Proteomes" id="UP000037069">
    <property type="component" value="Unassembled WGS sequence"/>
</dbReference>
<comment type="caution">
    <text evidence="3">The sequence shown here is derived from an EMBL/GenBank/DDBJ whole genome shotgun (WGS) entry which is preliminary data.</text>
</comment>
<dbReference type="Pfam" id="PF01266">
    <property type="entry name" value="DAO"/>
    <property type="match status" value="1"/>
</dbReference>
<dbReference type="PANTHER" id="PTHR13847">
    <property type="entry name" value="SARCOSINE DEHYDROGENASE-RELATED"/>
    <property type="match status" value="1"/>
</dbReference>
<dbReference type="GO" id="GO:0032981">
    <property type="term" value="P:mitochondrial respiratory chain complex I assembly"/>
    <property type="evidence" value="ECO:0007669"/>
    <property type="project" value="TreeGrafter"/>
</dbReference>
<dbReference type="EMBL" id="JRES01001517">
    <property type="protein sequence ID" value="KNC22310.1"/>
    <property type="molecule type" value="Genomic_DNA"/>
</dbReference>
<evidence type="ECO:0000313" key="3">
    <source>
        <dbReference type="EMBL" id="KNC22310.1"/>
    </source>
</evidence>
<dbReference type="OMA" id="NDPPDVH"/>
<protein>
    <recommendedName>
        <fullName evidence="2">FAD dependent oxidoreductase domain-containing protein</fullName>
    </recommendedName>
</protein>
<gene>
    <name evidence="3" type="ORF">FF38_07291</name>
</gene>
<proteinExistence type="predicted"/>
<dbReference type="PANTHER" id="PTHR13847:SF282">
    <property type="entry name" value="LETHAL (2) 37BB"/>
    <property type="match status" value="1"/>
</dbReference>
<dbReference type="InterPro" id="IPR036188">
    <property type="entry name" value="FAD/NAD-bd_sf"/>
</dbReference>
<feature type="compositionally biased region" description="Polar residues" evidence="1">
    <location>
        <begin position="24"/>
        <end position="36"/>
    </location>
</feature>
<accession>A0A0L0BQE6</accession>
<evidence type="ECO:0000259" key="2">
    <source>
        <dbReference type="Pfam" id="PF01266"/>
    </source>
</evidence>
<dbReference type="OrthoDB" id="424974at2759"/>
<sequence>MLRLPRAAGPLTKQLRSYAALSSARHSSAGSDNQGQDDNHPVKRSLNILKNDMKKVTNFFKPNASNKTNEGDSARAETDDLDEKLKRFQGTQGAGASDDLFQTHCDVVVIGGGGVGSSVAFWLKEKAREGLNVVVVERDPTYERASTVLSVGGLRQQFSLPENIQMSLYGAEFIRESKERLGDCELNFTPHGYLVLASEEGAETLMRNSKLQNELGARNELLNATQLKSKFPWMNTEGVVLGCHGLEREGWFDPWALLMGFKKKAQEYGAHFVNSEVVGFEFKEQPDVIVRGNDTGDYQGLDKLVVKMPNGETRTIKFAVCVLAAGAFSGEIARKARIGTGRGMLSVPLPVEPRKRYVYVINSQGSNCPGLATPLTVDPDGTYFRRDGLGGNYLCGRSPTLEQEPSVDNLDVDHAFFENEIWPSLANRCKAFESAKVVNSWAGFYEYNVFDENGIIGAHPYYNNLLIATGFSGHGIQQTPAVGRAISELIIDGKFRTIDLSRLGFDRIIVDRPMFESNIV</sequence>
<feature type="region of interest" description="Disordered" evidence="1">
    <location>
        <begin position="59"/>
        <end position="80"/>
    </location>
</feature>
<dbReference type="GO" id="GO:0005739">
    <property type="term" value="C:mitochondrion"/>
    <property type="evidence" value="ECO:0007669"/>
    <property type="project" value="GOC"/>
</dbReference>
<feature type="region of interest" description="Disordered" evidence="1">
    <location>
        <begin position="18"/>
        <end position="42"/>
    </location>
</feature>
<dbReference type="FunFam" id="3.30.9.10:FF:000026">
    <property type="entry name" value="FAD-dependent oxidoreductase domain-containing protein 1"/>
    <property type="match status" value="1"/>
</dbReference>
<dbReference type="Gene3D" id="3.50.50.60">
    <property type="entry name" value="FAD/NAD(P)-binding domain"/>
    <property type="match status" value="1"/>
</dbReference>
<name>A0A0L0BQE6_LUCCU</name>
<evidence type="ECO:0000313" key="4">
    <source>
        <dbReference type="Proteomes" id="UP000037069"/>
    </source>
</evidence>
<dbReference type="InterPro" id="IPR006076">
    <property type="entry name" value="FAD-dep_OxRdtase"/>
</dbReference>
<dbReference type="Gene3D" id="3.30.9.10">
    <property type="entry name" value="D-Amino Acid Oxidase, subunit A, domain 2"/>
    <property type="match status" value="1"/>
</dbReference>
<dbReference type="STRING" id="7375.A0A0L0BQE6"/>
<feature type="compositionally biased region" description="Basic and acidic residues" evidence="1">
    <location>
        <begin position="69"/>
        <end position="80"/>
    </location>
</feature>
<feature type="domain" description="FAD dependent oxidoreductase" evidence="2">
    <location>
        <begin position="106"/>
        <end position="489"/>
    </location>
</feature>
<evidence type="ECO:0000256" key="1">
    <source>
        <dbReference type="SAM" id="MobiDB-lite"/>
    </source>
</evidence>
<reference evidence="3 4" key="1">
    <citation type="journal article" date="2015" name="Nat. Commun.">
        <title>Lucilia cuprina genome unlocks parasitic fly biology to underpin future interventions.</title>
        <authorList>
            <person name="Anstead C.A."/>
            <person name="Korhonen P.K."/>
            <person name="Young N.D."/>
            <person name="Hall R.S."/>
            <person name="Jex A.R."/>
            <person name="Murali S.C."/>
            <person name="Hughes D.S."/>
            <person name="Lee S.F."/>
            <person name="Perry T."/>
            <person name="Stroehlein A.J."/>
            <person name="Ansell B.R."/>
            <person name="Breugelmans B."/>
            <person name="Hofmann A."/>
            <person name="Qu J."/>
            <person name="Dugan S."/>
            <person name="Lee S.L."/>
            <person name="Chao H."/>
            <person name="Dinh H."/>
            <person name="Han Y."/>
            <person name="Doddapaneni H.V."/>
            <person name="Worley K.C."/>
            <person name="Muzny D.M."/>
            <person name="Ioannidis P."/>
            <person name="Waterhouse R.M."/>
            <person name="Zdobnov E.M."/>
            <person name="James P.J."/>
            <person name="Bagnall N.H."/>
            <person name="Kotze A.C."/>
            <person name="Gibbs R.A."/>
            <person name="Richards S."/>
            <person name="Batterham P."/>
            <person name="Gasser R.B."/>
        </authorList>
    </citation>
    <scope>NUCLEOTIDE SEQUENCE [LARGE SCALE GENOMIC DNA]</scope>
    <source>
        <strain evidence="3 4">LS</strain>
        <tissue evidence="3">Full body</tissue>
    </source>
</reference>
<dbReference type="SUPFAM" id="SSF51905">
    <property type="entry name" value="FAD/NAD(P)-binding domain"/>
    <property type="match status" value="1"/>
</dbReference>
<dbReference type="AlphaFoldDB" id="A0A0L0BQE6"/>
<keyword evidence="4" id="KW-1185">Reference proteome</keyword>
<organism evidence="3 4">
    <name type="scientific">Lucilia cuprina</name>
    <name type="common">Green bottle fly</name>
    <name type="synonym">Australian sheep blowfly</name>
    <dbReference type="NCBI Taxonomy" id="7375"/>
    <lineage>
        <taxon>Eukaryota</taxon>
        <taxon>Metazoa</taxon>
        <taxon>Ecdysozoa</taxon>
        <taxon>Arthropoda</taxon>
        <taxon>Hexapoda</taxon>
        <taxon>Insecta</taxon>
        <taxon>Pterygota</taxon>
        <taxon>Neoptera</taxon>
        <taxon>Endopterygota</taxon>
        <taxon>Diptera</taxon>
        <taxon>Brachycera</taxon>
        <taxon>Muscomorpha</taxon>
        <taxon>Oestroidea</taxon>
        <taxon>Calliphoridae</taxon>
        <taxon>Luciliinae</taxon>
        <taxon>Lucilia</taxon>
    </lineage>
</organism>